<organism evidence="2 3">
    <name type="scientific">Brevibacillus borstelensis AK1</name>
    <dbReference type="NCBI Taxonomy" id="1300222"/>
    <lineage>
        <taxon>Bacteria</taxon>
        <taxon>Bacillati</taxon>
        <taxon>Bacillota</taxon>
        <taxon>Bacilli</taxon>
        <taxon>Bacillales</taxon>
        <taxon>Paenibacillaceae</taxon>
        <taxon>Brevibacillus</taxon>
    </lineage>
</organism>
<comment type="caution">
    <text evidence="2">The sequence shown here is derived from an EMBL/GenBank/DDBJ whole genome shotgun (WGS) entry which is preliminary data.</text>
</comment>
<protein>
    <submittedName>
        <fullName evidence="2">Uncharacterized protein</fullName>
    </submittedName>
</protein>
<keyword evidence="3" id="KW-1185">Reference proteome</keyword>
<gene>
    <name evidence="2" type="ORF">I532_10812</name>
</gene>
<dbReference type="EMBL" id="APBN01000003">
    <property type="protein sequence ID" value="EMT53264.1"/>
    <property type="molecule type" value="Genomic_DNA"/>
</dbReference>
<accession>M8DAG3</accession>
<dbReference type="Proteomes" id="UP000012081">
    <property type="component" value="Unassembled WGS sequence"/>
</dbReference>
<dbReference type="OrthoDB" id="2476208at2"/>
<evidence type="ECO:0000313" key="2">
    <source>
        <dbReference type="EMBL" id="EMT53264.1"/>
    </source>
</evidence>
<keyword evidence="1" id="KW-0472">Membrane</keyword>
<evidence type="ECO:0000313" key="3">
    <source>
        <dbReference type="Proteomes" id="UP000012081"/>
    </source>
</evidence>
<dbReference type="STRING" id="1300222.I532_10812"/>
<dbReference type="RefSeq" id="WP_003388172.1">
    <property type="nucleotide sequence ID" value="NZ_APBN01000003.1"/>
</dbReference>
<feature type="transmembrane region" description="Helical" evidence="1">
    <location>
        <begin position="7"/>
        <end position="27"/>
    </location>
</feature>
<dbReference type="PATRIC" id="fig|1300222.3.peg.2246"/>
<keyword evidence="1" id="KW-1133">Transmembrane helix</keyword>
<dbReference type="AlphaFoldDB" id="M8DAG3"/>
<proteinExistence type="predicted"/>
<name>M8DAG3_9BACL</name>
<evidence type="ECO:0000256" key="1">
    <source>
        <dbReference type="SAM" id="Phobius"/>
    </source>
</evidence>
<sequence length="200" mass="22699">MKKYKVILLIAGYISAFILGGFAYSIVAKVHMVDAGNVFTEESSERFQKLTEKLAEDFRPANYEEVVKGSDNLLTVPDSILGPQQEDIATSIFGRQKNYIYKNKADGTIVLLSISTRLGPQHPQWQHSICYSDARYNSPENDLREYYSSMFPAINVYQYGFEKNGYSINSTFLSHADFHEGSNPFVDFITQLDSFLDESL</sequence>
<keyword evidence="1" id="KW-0812">Transmembrane</keyword>
<reference evidence="2 3" key="1">
    <citation type="submission" date="2013-03" db="EMBL/GenBank/DDBJ databases">
        <title>Assembly of a new bacterial strain Brevibacillus borstelensis AK1.</title>
        <authorList>
            <person name="Rajan I."/>
            <person name="PoliReddy D."/>
            <person name="Sugumar T."/>
            <person name="Rathinam K."/>
            <person name="Alqarawi S."/>
            <person name="Khalil A.B."/>
            <person name="Sivakumar N."/>
        </authorList>
    </citation>
    <scope>NUCLEOTIDE SEQUENCE [LARGE SCALE GENOMIC DNA]</scope>
    <source>
        <strain evidence="2 3">AK1</strain>
    </source>
</reference>